<dbReference type="CDD" id="cd02808">
    <property type="entry name" value="GltS_FMN"/>
    <property type="match status" value="1"/>
</dbReference>
<keyword evidence="6" id="KW-1185">Reference proteome</keyword>
<evidence type="ECO:0000313" key="6">
    <source>
        <dbReference type="Proteomes" id="UP000009885"/>
    </source>
</evidence>
<reference evidence="5 6" key="1">
    <citation type="journal article" date="2013" name="Genome Announc.">
        <title>Genome Sequence of Staphylococcus massiliensis Strain S46, Isolated from the Surface of Healthy Human Skin.</title>
        <authorList>
            <person name="Srivastav R."/>
            <person name="Singh A."/>
            <person name="Jangir P.K."/>
            <person name="Kumari C."/>
            <person name="Muduli S."/>
            <person name="Sharma R."/>
        </authorList>
    </citation>
    <scope>NUCLEOTIDE SEQUENCE [LARGE SCALE GENOMIC DNA]</scope>
    <source>
        <strain evidence="5 6">S46</strain>
    </source>
</reference>
<evidence type="ECO:0000259" key="4">
    <source>
        <dbReference type="Pfam" id="PF01645"/>
    </source>
</evidence>
<dbReference type="Pfam" id="PF01645">
    <property type="entry name" value="Glu_synthase"/>
    <property type="match status" value="1"/>
</dbReference>
<protein>
    <recommendedName>
        <fullName evidence="4">Glutamate synthase domain-containing protein</fullName>
    </recommendedName>
</protein>
<dbReference type="GO" id="GO:0006537">
    <property type="term" value="P:glutamate biosynthetic process"/>
    <property type="evidence" value="ECO:0007669"/>
    <property type="project" value="InterPro"/>
</dbReference>
<dbReference type="Gene3D" id="3.20.20.70">
    <property type="entry name" value="Aldolase class I"/>
    <property type="match status" value="1"/>
</dbReference>
<dbReference type="PIRSF" id="PIRSF006429">
    <property type="entry name" value="GOGAT_lg_2"/>
    <property type="match status" value="1"/>
</dbReference>
<evidence type="ECO:0000256" key="1">
    <source>
        <dbReference type="ARBA" id="ARBA00009716"/>
    </source>
</evidence>
<dbReference type="FunFam" id="3.20.20.70:FF:000156">
    <property type="entry name" value="Glutamate synthase domain protein"/>
    <property type="match status" value="1"/>
</dbReference>
<dbReference type="PANTHER" id="PTHR43819">
    <property type="entry name" value="ARCHAEAL-TYPE GLUTAMATE SYNTHASE [NADPH]"/>
    <property type="match status" value="1"/>
</dbReference>
<dbReference type="Proteomes" id="UP000009885">
    <property type="component" value="Unassembled WGS sequence"/>
</dbReference>
<feature type="transmembrane region" description="Helical" evidence="3">
    <location>
        <begin position="6"/>
        <end position="31"/>
    </location>
</feature>
<comment type="similarity">
    <text evidence="1 2">Belongs to the glutamate synthase family.</text>
</comment>
<keyword evidence="3" id="KW-0472">Membrane</keyword>
<dbReference type="InterPro" id="IPR013785">
    <property type="entry name" value="Aldolase_TIM"/>
</dbReference>
<proteinExistence type="inferred from homology"/>
<dbReference type="AlphaFoldDB" id="K9AD45"/>
<evidence type="ECO:0000313" key="5">
    <source>
        <dbReference type="EMBL" id="EKU45244.1"/>
    </source>
</evidence>
<dbReference type="PATRIC" id="fig|1229783.3.peg.2274"/>
<evidence type="ECO:0000256" key="3">
    <source>
        <dbReference type="SAM" id="Phobius"/>
    </source>
</evidence>
<dbReference type="RefSeq" id="WP_009385267.1">
    <property type="nucleotide sequence ID" value="NZ_AMSQ01000035.1"/>
</dbReference>
<keyword evidence="3" id="KW-1133">Transmembrane helix</keyword>
<keyword evidence="3" id="KW-0812">Transmembrane</keyword>
<organism evidence="5 6">
    <name type="scientific">Staphylococcus massiliensis S46</name>
    <dbReference type="NCBI Taxonomy" id="1229783"/>
    <lineage>
        <taxon>Bacteria</taxon>
        <taxon>Bacillati</taxon>
        <taxon>Bacillota</taxon>
        <taxon>Bacilli</taxon>
        <taxon>Bacillales</taxon>
        <taxon>Staphylococcaceae</taxon>
        <taxon>Staphylococcus</taxon>
    </lineage>
</organism>
<dbReference type="eggNOG" id="COG0069">
    <property type="taxonomic scope" value="Bacteria"/>
</dbReference>
<dbReference type="EMBL" id="AMSQ01000035">
    <property type="protein sequence ID" value="EKU45244.1"/>
    <property type="molecule type" value="Genomic_DNA"/>
</dbReference>
<dbReference type="PANTHER" id="PTHR43819:SF1">
    <property type="entry name" value="ARCHAEAL-TYPE GLUTAMATE SYNTHASE [NADPH]"/>
    <property type="match status" value="1"/>
</dbReference>
<dbReference type="InterPro" id="IPR024188">
    <property type="entry name" value="GltB"/>
</dbReference>
<dbReference type="STRING" id="1229783.C273_11501"/>
<evidence type="ECO:0000256" key="2">
    <source>
        <dbReference type="PIRNR" id="PIRNR006429"/>
    </source>
</evidence>
<dbReference type="InterPro" id="IPR002932">
    <property type="entry name" value="Glu_synthdom"/>
</dbReference>
<dbReference type="InterPro" id="IPR027283">
    <property type="entry name" value="YerD"/>
</dbReference>
<sequence length="541" mass="60530">MTLLTILQLIVNIVLVAVVLVLLIIGLTLLVTDRRQKQHSVLRNYPLLARVRYFLEKIGPELRQYLFSEDHQGRPFSRSDYTNIVKAGKYNSRMASFGTTHDYKYGFFIQNALYPKQANQLDINQDKMISTFLYKVDNERLFDRDEHREKAEIDPFKLGDEHKIVLGESLKHPFVTDRLVGQSGMSYGALGGKAITTLSLGLARAGTWMNTGEGGMSKHHLAGDVDIIYQIGPGLFGVRDKAGNFKEEEFIKKAEHKNIRAFELKLAQGAKTRGGHLEGEKVSEEIAEIRNVEPHKTINSPNRFEFINSTNDLLNFVHKLRELGQKPVGFKIVIGNTHDIENMVKTMAEQNKFPDFITIDGGEGGTGATFQELQDGVGLPLFTALPLLDGLLQKYGIRDKVKIFASGKLITPDKIAIALGLGADLINVARGMMISVGCIMSQQCHLNTCPVGVATTDPKKEKALVVEEKEYRVTNYITSLHEGLFNIAAAVGVESPTEIRQEHIIYKSRTGQISSIYDYKLDIVDDIEDVHRHPQQSSDHQ</sequence>
<name>K9AD45_9STAP</name>
<gene>
    <name evidence="5" type="ORF">C273_11501</name>
</gene>
<dbReference type="SUPFAM" id="SSF51395">
    <property type="entry name" value="FMN-linked oxidoreductases"/>
    <property type="match status" value="1"/>
</dbReference>
<comment type="caution">
    <text evidence="5">The sequence shown here is derived from an EMBL/GenBank/DDBJ whole genome shotgun (WGS) entry which is preliminary data.</text>
</comment>
<feature type="domain" description="Glutamate synthase" evidence="4">
    <location>
        <begin position="139"/>
        <end position="493"/>
    </location>
</feature>
<dbReference type="GO" id="GO:0015930">
    <property type="term" value="F:glutamate synthase activity"/>
    <property type="evidence" value="ECO:0007669"/>
    <property type="project" value="InterPro"/>
</dbReference>
<accession>K9AD45</accession>
<dbReference type="OrthoDB" id="9758182at2"/>
<dbReference type="PIRSF" id="PIRSF500060">
    <property type="entry name" value="UCP500060"/>
    <property type="match status" value="1"/>
</dbReference>